<dbReference type="Gene3D" id="1.10.287.1060">
    <property type="entry name" value="ESAT-6-like"/>
    <property type="match status" value="1"/>
</dbReference>
<dbReference type="EMBL" id="CP109441">
    <property type="protein sequence ID" value="WUV42314.1"/>
    <property type="molecule type" value="Genomic_DNA"/>
</dbReference>
<protein>
    <recommendedName>
        <fullName evidence="3">PPE family domain-containing protein</fullName>
    </recommendedName>
</protein>
<accession>A0ABZ1YGJ0</accession>
<proteinExistence type="predicted"/>
<gene>
    <name evidence="1" type="ORF">OG563_23875</name>
</gene>
<reference evidence="1" key="1">
    <citation type="submission" date="2022-10" db="EMBL/GenBank/DDBJ databases">
        <title>The complete genomes of actinobacterial strains from the NBC collection.</title>
        <authorList>
            <person name="Joergensen T.S."/>
            <person name="Alvarez Arevalo M."/>
            <person name="Sterndorff E.B."/>
            <person name="Faurdal D."/>
            <person name="Vuksanovic O."/>
            <person name="Mourched A.-S."/>
            <person name="Charusanti P."/>
            <person name="Shaw S."/>
            <person name="Blin K."/>
            <person name="Weber T."/>
        </authorList>
    </citation>
    <scope>NUCLEOTIDE SEQUENCE</scope>
    <source>
        <strain evidence="1">NBC_01482</strain>
    </source>
</reference>
<dbReference type="RefSeq" id="WP_329405127.1">
    <property type="nucleotide sequence ID" value="NZ_CP109441.1"/>
</dbReference>
<sequence>MTDTTTASDPTAKLVEPQVEAWLSTGGTLVDFVLGNAYSVTYYLNVIVSLTGWNPIEDVQKYFGGDWQELLESAKAVENLAAYNTAYGDAIDAAMKNVESSWQGNAATSAADYFSKLTTALDGQVEPLTQIANATAAFAWASFGIAQTVQAGILELGDRAVQWVLTQAAAAAAAATGVGASAAAALEVVCNAILLAMTLNVVKQIKNLGALLAAAQAALGTITAFIGTAMEFQIPSLGGTYDHPGVN</sequence>
<evidence type="ECO:0000313" key="1">
    <source>
        <dbReference type="EMBL" id="WUV42314.1"/>
    </source>
</evidence>
<evidence type="ECO:0000313" key="2">
    <source>
        <dbReference type="Proteomes" id="UP001432062"/>
    </source>
</evidence>
<keyword evidence="2" id="KW-1185">Reference proteome</keyword>
<name>A0ABZ1YGJ0_9NOCA</name>
<dbReference type="SUPFAM" id="SSF140453">
    <property type="entry name" value="EsxAB dimer-like"/>
    <property type="match status" value="1"/>
</dbReference>
<dbReference type="Proteomes" id="UP001432062">
    <property type="component" value="Chromosome"/>
</dbReference>
<evidence type="ECO:0008006" key="3">
    <source>
        <dbReference type="Google" id="ProtNLM"/>
    </source>
</evidence>
<dbReference type="InterPro" id="IPR036689">
    <property type="entry name" value="ESAT-6-like_sf"/>
</dbReference>
<organism evidence="1 2">
    <name type="scientific">Nocardia vinacea</name>
    <dbReference type="NCBI Taxonomy" id="96468"/>
    <lineage>
        <taxon>Bacteria</taxon>
        <taxon>Bacillati</taxon>
        <taxon>Actinomycetota</taxon>
        <taxon>Actinomycetes</taxon>
        <taxon>Mycobacteriales</taxon>
        <taxon>Nocardiaceae</taxon>
        <taxon>Nocardia</taxon>
    </lineage>
</organism>